<evidence type="ECO:0000256" key="3">
    <source>
        <dbReference type="ARBA" id="ARBA00022525"/>
    </source>
</evidence>
<evidence type="ECO:0000313" key="7">
    <source>
        <dbReference type="Proteomes" id="UP000005239"/>
    </source>
</evidence>
<dbReference type="EnsemblMetazoa" id="PPA03582.1">
    <property type="protein sequence ID" value="PPA03582.1"/>
    <property type="gene ID" value="WBGene00093136"/>
</dbReference>
<comment type="similarity">
    <text evidence="2">Belongs to the nematode transthyretin-like family.</text>
</comment>
<name>A0A8R1Y6W0_PRIPA</name>
<feature type="signal peptide" evidence="5">
    <location>
        <begin position="1"/>
        <end position="18"/>
    </location>
</feature>
<dbReference type="Gene3D" id="2.60.40.3330">
    <property type="match status" value="1"/>
</dbReference>
<proteinExistence type="inferred from homology"/>
<evidence type="ECO:0000256" key="2">
    <source>
        <dbReference type="ARBA" id="ARBA00010112"/>
    </source>
</evidence>
<feature type="chain" id="PRO_5035730320" description="Transthyretin-like family protein" evidence="5">
    <location>
        <begin position="19"/>
        <end position="152"/>
    </location>
</feature>
<keyword evidence="7" id="KW-1185">Reference proteome</keyword>
<dbReference type="PANTHER" id="PTHR21700:SF3">
    <property type="entry name" value="TRANSTHYRETIN-LIKE PROTEIN 5"/>
    <property type="match status" value="1"/>
</dbReference>
<dbReference type="OrthoDB" id="5916590at2759"/>
<evidence type="ECO:0000313" key="6">
    <source>
        <dbReference type="EnsemblMetazoa" id="PPA03582.1"/>
    </source>
</evidence>
<accession>A0A8R1Y6W0</accession>
<comment type="subcellular location">
    <subcellularLocation>
        <location evidence="1">Secreted</location>
    </subcellularLocation>
</comment>
<dbReference type="AlphaFoldDB" id="A0A8R1Y6W0"/>
<dbReference type="GO" id="GO:0009986">
    <property type="term" value="C:cell surface"/>
    <property type="evidence" value="ECO:0007669"/>
    <property type="project" value="InterPro"/>
</dbReference>
<evidence type="ECO:0008006" key="8">
    <source>
        <dbReference type="Google" id="ProtNLM"/>
    </source>
</evidence>
<dbReference type="GO" id="GO:0005576">
    <property type="term" value="C:extracellular region"/>
    <property type="evidence" value="ECO:0007669"/>
    <property type="project" value="UniProtKB-SubCell"/>
</dbReference>
<keyword evidence="4 5" id="KW-0732">Signal</keyword>
<dbReference type="Pfam" id="PF01060">
    <property type="entry name" value="TTR-52"/>
    <property type="match status" value="1"/>
</dbReference>
<evidence type="ECO:0000256" key="5">
    <source>
        <dbReference type="SAM" id="SignalP"/>
    </source>
</evidence>
<gene>
    <name evidence="6" type="primary">WBGene00093136</name>
</gene>
<dbReference type="Proteomes" id="UP000005239">
    <property type="component" value="Unassembled WGS sequence"/>
</dbReference>
<protein>
    <recommendedName>
        <fullName evidence="8">Transthyretin-like family protein</fullName>
    </recommendedName>
</protein>
<organism evidence="6 7">
    <name type="scientific">Pristionchus pacificus</name>
    <name type="common">Parasitic nematode worm</name>
    <dbReference type="NCBI Taxonomy" id="54126"/>
    <lineage>
        <taxon>Eukaryota</taxon>
        <taxon>Metazoa</taxon>
        <taxon>Ecdysozoa</taxon>
        <taxon>Nematoda</taxon>
        <taxon>Chromadorea</taxon>
        <taxon>Rhabditida</taxon>
        <taxon>Rhabditina</taxon>
        <taxon>Diplogasteromorpha</taxon>
        <taxon>Diplogasteroidea</taxon>
        <taxon>Neodiplogasteridae</taxon>
        <taxon>Pristionchus</taxon>
    </lineage>
</organism>
<reference evidence="7" key="1">
    <citation type="journal article" date="2008" name="Nat. Genet.">
        <title>The Pristionchus pacificus genome provides a unique perspective on nematode lifestyle and parasitism.</title>
        <authorList>
            <person name="Dieterich C."/>
            <person name="Clifton S.W."/>
            <person name="Schuster L.N."/>
            <person name="Chinwalla A."/>
            <person name="Delehaunty K."/>
            <person name="Dinkelacker I."/>
            <person name="Fulton L."/>
            <person name="Fulton R."/>
            <person name="Godfrey J."/>
            <person name="Minx P."/>
            <person name="Mitreva M."/>
            <person name="Roeseler W."/>
            <person name="Tian H."/>
            <person name="Witte H."/>
            <person name="Yang S.P."/>
            <person name="Wilson R.K."/>
            <person name="Sommer R.J."/>
        </authorList>
    </citation>
    <scope>NUCLEOTIDE SEQUENCE [LARGE SCALE GENOMIC DNA]</scope>
    <source>
        <strain evidence="7">PS312</strain>
    </source>
</reference>
<reference evidence="6" key="2">
    <citation type="submission" date="2022-06" db="UniProtKB">
        <authorList>
            <consortium name="EnsemblMetazoa"/>
        </authorList>
    </citation>
    <scope>IDENTIFICATION</scope>
    <source>
        <strain evidence="6">PS312</strain>
    </source>
</reference>
<dbReference type="InterPro" id="IPR038479">
    <property type="entry name" value="Transthyretin-like_sf"/>
</dbReference>
<keyword evidence="3" id="KW-0964">Secreted</keyword>
<sequence length="152" mass="17223">MFHRILIAVLLFSSFTLAAIQSVGVRGILMCGDRPLTNAEVKLWLLRTFPRPDTNLATVKTDSVGRFQVSGTDSSIFTINPAIRIYHRCNNRGLFNIPNLCQRKSTFNIPSSYIERSETVSRWYELGVLNLEAKHRGEQTHCMSNPIRALGR</sequence>
<evidence type="ECO:0000256" key="4">
    <source>
        <dbReference type="ARBA" id="ARBA00022729"/>
    </source>
</evidence>
<evidence type="ECO:0000256" key="1">
    <source>
        <dbReference type="ARBA" id="ARBA00004613"/>
    </source>
</evidence>
<dbReference type="InterPro" id="IPR001534">
    <property type="entry name" value="Transthyretin-like"/>
</dbReference>
<dbReference type="PANTHER" id="PTHR21700">
    <property type="entry name" value="TRANSTHYRETIN-LIKE FAMILY PROTEIN-RELATED"/>
    <property type="match status" value="1"/>
</dbReference>